<sequence>MSTVAQLVRDKVEEMPSGKVFDYGIFVTALPDAGVESIALSLSRLSRQGVIERLEKGKYYKPKKSSYGKIRPKESDIIALLTIKNTERIGYPTGLPVFNQMGLTTQVSNTFIIATSKPKEPKDLQGIKVKYIKRLGQFLEEEIRLWQILDAIQDINAIPDATPDESVKVLKRKIGELPRKDQERLVGLAEAYQPRTRALLGAMMEYYFDEIDTGILKKKINRLSKFDIGVSAITLPNKSSWNIK</sequence>
<gene>
    <name evidence="1" type="ORF">KK062_10910</name>
</gene>
<organism evidence="1 2">
    <name type="scientific">Dawidia cretensis</name>
    <dbReference type="NCBI Taxonomy" id="2782350"/>
    <lineage>
        <taxon>Bacteria</taxon>
        <taxon>Pseudomonadati</taxon>
        <taxon>Bacteroidota</taxon>
        <taxon>Cytophagia</taxon>
        <taxon>Cytophagales</taxon>
        <taxon>Chryseotaleaceae</taxon>
        <taxon>Dawidia</taxon>
    </lineage>
</organism>
<dbReference type="AlphaFoldDB" id="A0AAP2DYU7"/>
<reference evidence="1 2" key="1">
    <citation type="submission" date="2021-05" db="EMBL/GenBank/DDBJ databases">
        <title>A Polyphasic approach of four new species of the genus Ohtaekwangia: Ohtaekwangia histidinii sp. nov., Ohtaekwangia cretensis sp. nov., Ohtaekwangia indiensis sp. nov., Ohtaekwangia reichenbachii sp. nov. from diverse environment.</title>
        <authorList>
            <person name="Octaviana S."/>
        </authorList>
    </citation>
    <scope>NUCLEOTIDE SEQUENCE [LARGE SCALE GENOMIC DNA]</scope>
    <source>
        <strain evidence="1 2">PWU5</strain>
    </source>
</reference>
<evidence type="ECO:0000313" key="2">
    <source>
        <dbReference type="Proteomes" id="UP001319080"/>
    </source>
</evidence>
<dbReference type="Pfam" id="PF19570">
    <property type="entry name" value="DUF6088"/>
    <property type="match status" value="1"/>
</dbReference>
<comment type="caution">
    <text evidence="1">The sequence shown here is derived from an EMBL/GenBank/DDBJ whole genome shotgun (WGS) entry which is preliminary data.</text>
</comment>
<dbReference type="EMBL" id="JAHESE010000008">
    <property type="protein sequence ID" value="MBT1708738.1"/>
    <property type="molecule type" value="Genomic_DNA"/>
</dbReference>
<accession>A0AAP2DYU7</accession>
<evidence type="ECO:0008006" key="3">
    <source>
        <dbReference type="Google" id="ProtNLM"/>
    </source>
</evidence>
<protein>
    <recommendedName>
        <fullName evidence="3">Transcriptional regulator, AbiEi antitoxin, Type IV TA system</fullName>
    </recommendedName>
</protein>
<keyword evidence="2" id="KW-1185">Reference proteome</keyword>
<dbReference type="InterPro" id="IPR045738">
    <property type="entry name" value="DUF6088"/>
</dbReference>
<proteinExistence type="predicted"/>
<dbReference type="RefSeq" id="WP_254084331.1">
    <property type="nucleotide sequence ID" value="NZ_JAHESE010000008.1"/>
</dbReference>
<dbReference type="Proteomes" id="UP001319080">
    <property type="component" value="Unassembled WGS sequence"/>
</dbReference>
<evidence type="ECO:0000313" key="1">
    <source>
        <dbReference type="EMBL" id="MBT1708738.1"/>
    </source>
</evidence>
<name>A0AAP2DYU7_9BACT</name>